<comment type="caution">
    <text evidence="2">The sequence shown here is derived from an EMBL/GenBank/DDBJ whole genome shotgun (WGS) entry which is preliminary data.</text>
</comment>
<evidence type="ECO:0000256" key="1">
    <source>
        <dbReference type="ARBA" id="ARBA00022468"/>
    </source>
</evidence>
<sequence length="149" mass="16896">MTDRSPEACGMSLSTDENLICSQARCGGALAKCAPAGDHTWATMLGQSVKLQLVPIQSLSELERARLQEVAFYHLEERDLDFNISIPRETRKRRKSLRRKFDSFSKEKKERGKMKICTHNNTSSALSSPSLSQCQKHILRFWEDGLVKP</sequence>
<keyword evidence="3" id="KW-1185">Reference proteome</keyword>
<dbReference type="PANTHER" id="PTHR12635:SF13">
    <property type="entry name" value="RHO GTPASE-ACTIVATING PROTEIN 6"/>
    <property type="match status" value="1"/>
</dbReference>
<dbReference type="PANTHER" id="PTHR12635">
    <property type="entry name" value="RHO-GTPASE-ACTIVATING PROTEIN 6 FAMILY MEMBER"/>
    <property type="match status" value="1"/>
</dbReference>
<gene>
    <name evidence="2" type="ORF">JZ751_010633</name>
</gene>
<dbReference type="Proteomes" id="UP000824540">
    <property type="component" value="Unassembled WGS sequence"/>
</dbReference>
<proteinExistence type="predicted"/>
<keyword evidence="1" id="KW-0343">GTPase activation</keyword>
<evidence type="ECO:0000313" key="3">
    <source>
        <dbReference type="Proteomes" id="UP000824540"/>
    </source>
</evidence>
<dbReference type="OrthoDB" id="10024839at2759"/>
<organism evidence="2 3">
    <name type="scientific">Albula glossodonta</name>
    <name type="common">roundjaw bonefish</name>
    <dbReference type="NCBI Taxonomy" id="121402"/>
    <lineage>
        <taxon>Eukaryota</taxon>
        <taxon>Metazoa</taxon>
        <taxon>Chordata</taxon>
        <taxon>Craniata</taxon>
        <taxon>Vertebrata</taxon>
        <taxon>Euteleostomi</taxon>
        <taxon>Actinopterygii</taxon>
        <taxon>Neopterygii</taxon>
        <taxon>Teleostei</taxon>
        <taxon>Albuliformes</taxon>
        <taxon>Albulidae</taxon>
        <taxon>Albula</taxon>
    </lineage>
</organism>
<evidence type="ECO:0000313" key="2">
    <source>
        <dbReference type="EMBL" id="KAG9328796.1"/>
    </source>
</evidence>
<name>A0A8T2MMF9_9TELE</name>
<dbReference type="AlphaFoldDB" id="A0A8T2MMF9"/>
<accession>A0A8T2MMF9</accession>
<dbReference type="EMBL" id="JAFBMS010001815">
    <property type="protein sequence ID" value="KAG9328796.1"/>
    <property type="molecule type" value="Genomic_DNA"/>
</dbReference>
<dbReference type="InterPro" id="IPR037863">
    <property type="entry name" value="RHOGAP6/36"/>
</dbReference>
<dbReference type="GO" id="GO:0005096">
    <property type="term" value="F:GTPase activator activity"/>
    <property type="evidence" value="ECO:0007669"/>
    <property type="project" value="UniProtKB-KW"/>
</dbReference>
<protein>
    <submittedName>
        <fullName evidence="2">Uncharacterized protein</fullName>
    </submittedName>
</protein>
<reference evidence="2" key="1">
    <citation type="thesis" date="2021" institute="BYU ScholarsArchive" country="Provo, UT, USA">
        <title>Applications of and Algorithms for Genome Assembly and Genomic Analyses with an Emphasis on Marine Teleosts.</title>
        <authorList>
            <person name="Pickett B.D."/>
        </authorList>
    </citation>
    <scope>NUCLEOTIDE SEQUENCE</scope>
    <source>
        <strain evidence="2">HI-2016</strain>
    </source>
</reference>